<protein>
    <recommendedName>
        <fullName evidence="2">Reverse transcriptase Ty1/copia-type domain-containing protein</fullName>
    </recommendedName>
</protein>
<evidence type="ECO:0000256" key="1">
    <source>
        <dbReference type="SAM" id="MobiDB-lite"/>
    </source>
</evidence>
<evidence type="ECO:0000259" key="2">
    <source>
        <dbReference type="Pfam" id="PF07727"/>
    </source>
</evidence>
<evidence type="ECO:0000313" key="3">
    <source>
        <dbReference type="EMBL" id="CAK1589653.1"/>
    </source>
</evidence>
<evidence type="ECO:0000313" key="4">
    <source>
        <dbReference type="Proteomes" id="UP001314205"/>
    </source>
</evidence>
<comment type="caution">
    <text evidence="3">The sequence shown here is derived from an EMBL/GenBank/DDBJ whole genome shotgun (WGS) entry which is preliminary data.</text>
</comment>
<dbReference type="EMBL" id="CAVLGL010000084">
    <property type="protein sequence ID" value="CAK1589653.1"/>
    <property type="molecule type" value="Genomic_DNA"/>
</dbReference>
<organism evidence="3 4">
    <name type="scientific">Parnassius mnemosyne</name>
    <name type="common">clouded apollo</name>
    <dbReference type="NCBI Taxonomy" id="213953"/>
    <lineage>
        <taxon>Eukaryota</taxon>
        <taxon>Metazoa</taxon>
        <taxon>Ecdysozoa</taxon>
        <taxon>Arthropoda</taxon>
        <taxon>Hexapoda</taxon>
        <taxon>Insecta</taxon>
        <taxon>Pterygota</taxon>
        <taxon>Neoptera</taxon>
        <taxon>Endopterygota</taxon>
        <taxon>Lepidoptera</taxon>
        <taxon>Glossata</taxon>
        <taxon>Ditrysia</taxon>
        <taxon>Papilionoidea</taxon>
        <taxon>Papilionidae</taxon>
        <taxon>Parnassiinae</taxon>
        <taxon>Parnassini</taxon>
        <taxon>Parnassius</taxon>
        <taxon>Driopa</taxon>
    </lineage>
</organism>
<dbReference type="Pfam" id="PF07727">
    <property type="entry name" value="RVT_2"/>
    <property type="match status" value="1"/>
</dbReference>
<keyword evidence="4" id="KW-1185">Reference proteome</keyword>
<proteinExistence type="predicted"/>
<accession>A0AAV1L3W1</accession>
<feature type="region of interest" description="Disordered" evidence="1">
    <location>
        <begin position="94"/>
        <end position="117"/>
    </location>
</feature>
<dbReference type="AlphaFoldDB" id="A0AAV1L3W1"/>
<dbReference type="Proteomes" id="UP001314205">
    <property type="component" value="Unassembled WGS sequence"/>
</dbReference>
<gene>
    <name evidence="3" type="ORF">PARMNEM_LOCUS10118</name>
</gene>
<sequence length="277" mass="31567">MSANKVVNGLEIIDNGQNNFVCEACAYGKQCKFPFHKSERGELQPGYLVYNDVCAPMSILSIQVILDDEVTNVNESEAQESNVDDTLVESQLTESEDSMLSCTGDDSDCEPSRELQDSTIHTKSLRPRINRNYEANLVELSLPQTYAEALNSPQKAVWYKAIREEKSGQRNLSTKWVFTIKKNENNQIARYKACLCARGFNQIKDIDYQEIFSPTTRYNSIRIILSVAAKYNLKIQQFHVKTAFLNRYLEEDIFINIPEGLSIKSDLVLKLINHCMV</sequence>
<name>A0AAV1L3W1_9NEOP</name>
<reference evidence="3 4" key="1">
    <citation type="submission" date="2023-11" db="EMBL/GenBank/DDBJ databases">
        <authorList>
            <person name="Hedman E."/>
            <person name="Englund M."/>
            <person name="Stromberg M."/>
            <person name="Nyberg Akerstrom W."/>
            <person name="Nylinder S."/>
            <person name="Jareborg N."/>
            <person name="Kallberg Y."/>
            <person name="Kronander E."/>
        </authorList>
    </citation>
    <scope>NUCLEOTIDE SEQUENCE [LARGE SCALE GENOMIC DNA]</scope>
</reference>
<dbReference type="InterPro" id="IPR013103">
    <property type="entry name" value="RVT_2"/>
</dbReference>
<feature type="domain" description="Reverse transcriptase Ty1/copia-type" evidence="2">
    <location>
        <begin position="166"/>
        <end position="270"/>
    </location>
</feature>